<dbReference type="RefSeq" id="WP_079538130.1">
    <property type="nucleotide sequence ID" value="NZ_LT670844.1"/>
</dbReference>
<dbReference type="EMBL" id="LT670844">
    <property type="protein sequence ID" value="SHK00666.1"/>
    <property type="molecule type" value="Genomic_DNA"/>
</dbReference>
<reference evidence="1 2" key="1">
    <citation type="submission" date="2016-11" db="EMBL/GenBank/DDBJ databases">
        <authorList>
            <person name="Jaros S."/>
            <person name="Januszkiewicz K."/>
            <person name="Wedrychowicz H."/>
        </authorList>
    </citation>
    <scope>NUCLEOTIDE SEQUENCE [LARGE SCALE GENOMIC DNA]</scope>
    <source>
        <strain evidence="1 2">GAS499</strain>
    </source>
</reference>
<dbReference type="AlphaFoldDB" id="A0A1M6NYA6"/>
<evidence type="ECO:0000313" key="2">
    <source>
        <dbReference type="Proteomes" id="UP000189935"/>
    </source>
</evidence>
<dbReference type="InterPro" id="IPR019285">
    <property type="entry name" value="DUF2336"/>
</dbReference>
<dbReference type="OrthoDB" id="7888976at2"/>
<accession>A0A1M6NYA6</accession>
<evidence type="ECO:0000313" key="1">
    <source>
        <dbReference type="EMBL" id="SHK00666.1"/>
    </source>
</evidence>
<protein>
    <submittedName>
        <fullName evidence="1">Uncharacterized conserved protein, DUF2336 family</fullName>
    </submittedName>
</protein>
<organism evidence="1 2">
    <name type="scientific">Bradyrhizobium lablabi</name>
    <dbReference type="NCBI Taxonomy" id="722472"/>
    <lineage>
        <taxon>Bacteria</taxon>
        <taxon>Pseudomonadati</taxon>
        <taxon>Pseudomonadota</taxon>
        <taxon>Alphaproteobacteria</taxon>
        <taxon>Hyphomicrobiales</taxon>
        <taxon>Nitrobacteraceae</taxon>
        <taxon>Bradyrhizobium</taxon>
    </lineage>
</organism>
<sequence length="368" mass="40023">MNAQENLIDQLESVLASKDLSKRADILRRVTDLFIHGSGTFSDDQIELFDDVMGMLVGQIELAARAAFGSRLAQVSDAPARVIRTLAFDDAIEVAAPVLKHSARLDDAALVETARTKSQGHLLAISSRSTLAEAVTDILVDRGNHQVAASTACNRGARFSTSGLSTLVKRAQDNGELALSVWSRPDIPRGDLMKLFAQASEIVRLKLEAADPQRVALIRAAVADASDRIQATVRAGSSEYERALIHVRSLYSLGQLDEARLAGFVREGNFDRTAVALSLMSNLPIGAIERALARSEPDQLLVLAKAIDLSWETTKAILTLQAGRGGLAKEWLDRCFASFFKLQPKTARTALQFYRLRERASKDTPVSS</sequence>
<gene>
    <name evidence="1" type="ORF">SAMN05444159_2161</name>
</gene>
<name>A0A1M6NYA6_9BRAD</name>
<dbReference type="Proteomes" id="UP000189935">
    <property type="component" value="Chromosome I"/>
</dbReference>
<dbReference type="Pfam" id="PF10098">
    <property type="entry name" value="DUF2336"/>
    <property type="match status" value="1"/>
</dbReference>
<proteinExistence type="predicted"/>